<dbReference type="GO" id="GO:0016987">
    <property type="term" value="F:sigma factor activity"/>
    <property type="evidence" value="ECO:0007669"/>
    <property type="project" value="UniProtKB-KW"/>
</dbReference>
<dbReference type="KEGG" id="ote:Oter_0357"/>
<organism evidence="8 9">
    <name type="scientific">Opitutus terrae (strain DSM 11246 / JCM 15787 / PB90-1)</name>
    <dbReference type="NCBI Taxonomy" id="452637"/>
    <lineage>
        <taxon>Bacteria</taxon>
        <taxon>Pseudomonadati</taxon>
        <taxon>Verrucomicrobiota</taxon>
        <taxon>Opitutia</taxon>
        <taxon>Opitutales</taxon>
        <taxon>Opitutaceae</taxon>
        <taxon>Opitutus</taxon>
    </lineage>
</organism>
<dbReference type="PANTHER" id="PTHR43133">
    <property type="entry name" value="RNA POLYMERASE ECF-TYPE SIGMA FACTO"/>
    <property type="match status" value="1"/>
</dbReference>
<evidence type="ECO:0000256" key="3">
    <source>
        <dbReference type="ARBA" id="ARBA00023082"/>
    </source>
</evidence>
<dbReference type="AlphaFoldDB" id="B1ZQY0"/>
<proteinExistence type="inferred from homology"/>
<keyword evidence="4" id="KW-0238">DNA-binding</keyword>
<dbReference type="PANTHER" id="PTHR43133:SF8">
    <property type="entry name" value="RNA POLYMERASE SIGMA FACTOR HI_1459-RELATED"/>
    <property type="match status" value="1"/>
</dbReference>
<evidence type="ECO:0000313" key="8">
    <source>
        <dbReference type="EMBL" id="ACB73647.1"/>
    </source>
</evidence>
<dbReference type="HOGENOM" id="CLU_047691_14_0_0"/>
<dbReference type="SUPFAM" id="SSF88946">
    <property type="entry name" value="Sigma2 domain of RNA polymerase sigma factors"/>
    <property type="match status" value="1"/>
</dbReference>
<reference evidence="8 9" key="1">
    <citation type="journal article" date="2011" name="J. Bacteriol.">
        <title>Genome sequence of the verrucomicrobium Opitutus terrae PB90-1, an abundant inhabitant of rice paddy soil ecosystems.</title>
        <authorList>
            <person name="van Passel M.W."/>
            <person name="Kant R."/>
            <person name="Palva A."/>
            <person name="Copeland A."/>
            <person name="Lucas S."/>
            <person name="Lapidus A."/>
            <person name="Glavina del Rio T."/>
            <person name="Pitluck S."/>
            <person name="Goltsman E."/>
            <person name="Clum A."/>
            <person name="Sun H."/>
            <person name="Schmutz J."/>
            <person name="Larimer F.W."/>
            <person name="Land M.L."/>
            <person name="Hauser L."/>
            <person name="Kyrpides N."/>
            <person name="Mikhailova N."/>
            <person name="Richardson P.P."/>
            <person name="Janssen P.H."/>
            <person name="de Vos W.M."/>
            <person name="Smidt H."/>
        </authorList>
    </citation>
    <scope>NUCLEOTIDE SEQUENCE [LARGE SCALE GENOMIC DNA]</scope>
    <source>
        <strain evidence="9">DSM 11246 / JCM 15787 / PB90-1</strain>
    </source>
</reference>
<feature type="domain" description="RNA polymerase sigma-70 region 2" evidence="7">
    <location>
        <begin position="35"/>
        <end position="104"/>
    </location>
</feature>
<dbReference type="eggNOG" id="COG1595">
    <property type="taxonomic scope" value="Bacteria"/>
</dbReference>
<evidence type="ECO:0000256" key="4">
    <source>
        <dbReference type="ARBA" id="ARBA00023125"/>
    </source>
</evidence>
<keyword evidence="2" id="KW-0805">Transcription regulation</keyword>
<evidence type="ECO:0000313" key="9">
    <source>
        <dbReference type="Proteomes" id="UP000007013"/>
    </source>
</evidence>
<sequence length="218" mass="25334">MNEESERSSDSLPTRLSLLGRLADLSDNRSWREFYLTYEAHIRGLARRRGLPEQDAEEVAHDVLRRVAETIRNYQPSDRRGAFRRWLFQLTRWRASDRLRQRRRDEPPVRISLDPPADEPGGGERAPFFVPAAPPQLDQQFETEAQRYALATLLSRLERTVSKKHLQIFQMVMLDDVPVPRVAELFRTQPAAVYVIKHRVLEKLRAEVAELGPVLELS</sequence>
<protein>
    <submittedName>
        <fullName evidence="8">RNA polymerase, sigma-24 subunit, ECF subfamily</fullName>
    </submittedName>
</protein>
<evidence type="ECO:0000259" key="7">
    <source>
        <dbReference type="Pfam" id="PF04542"/>
    </source>
</evidence>
<name>B1ZQY0_OPITP</name>
<evidence type="ECO:0000256" key="6">
    <source>
        <dbReference type="SAM" id="MobiDB-lite"/>
    </source>
</evidence>
<dbReference type="InterPro" id="IPR007627">
    <property type="entry name" value="RNA_pol_sigma70_r2"/>
</dbReference>
<dbReference type="OrthoDB" id="9801359at2"/>
<dbReference type="GO" id="GO:0003677">
    <property type="term" value="F:DNA binding"/>
    <property type="evidence" value="ECO:0007669"/>
    <property type="project" value="UniProtKB-KW"/>
</dbReference>
<dbReference type="Proteomes" id="UP000007013">
    <property type="component" value="Chromosome"/>
</dbReference>
<accession>B1ZQY0</accession>
<comment type="similarity">
    <text evidence="1">Belongs to the sigma-70 factor family. ECF subfamily.</text>
</comment>
<dbReference type="InterPro" id="IPR013324">
    <property type="entry name" value="RNA_pol_sigma_r3/r4-like"/>
</dbReference>
<dbReference type="EMBL" id="CP001032">
    <property type="protein sequence ID" value="ACB73647.1"/>
    <property type="molecule type" value="Genomic_DNA"/>
</dbReference>
<dbReference type="SUPFAM" id="SSF88659">
    <property type="entry name" value="Sigma3 and sigma4 domains of RNA polymerase sigma factors"/>
    <property type="match status" value="1"/>
</dbReference>
<dbReference type="Gene3D" id="1.10.1740.10">
    <property type="match status" value="1"/>
</dbReference>
<evidence type="ECO:0000256" key="5">
    <source>
        <dbReference type="ARBA" id="ARBA00023163"/>
    </source>
</evidence>
<dbReference type="InterPro" id="IPR014284">
    <property type="entry name" value="RNA_pol_sigma-70_dom"/>
</dbReference>
<feature type="region of interest" description="Disordered" evidence="6">
    <location>
        <begin position="104"/>
        <end position="126"/>
    </location>
</feature>
<dbReference type="RefSeq" id="WP_012373185.1">
    <property type="nucleotide sequence ID" value="NC_010571.1"/>
</dbReference>
<dbReference type="NCBIfam" id="TIGR02937">
    <property type="entry name" value="sigma70-ECF"/>
    <property type="match status" value="1"/>
</dbReference>
<dbReference type="GO" id="GO:0006352">
    <property type="term" value="P:DNA-templated transcription initiation"/>
    <property type="evidence" value="ECO:0007669"/>
    <property type="project" value="InterPro"/>
</dbReference>
<keyword evidence="9" id="KW-1185">Reference proteome</keyword>
<keyword evidence="3" id="KW-0731">Sigma factor</keyword>
<dbReference type="InterPro" id="IPR039425">
    <property type="entry name" value="RNA_pol_sigma-70-like"/>
</dbReference>
<dbReference type="InterPro" id="IPR013325">
    <property type="entry name" value="RNA_pol_sigma_r2"/>
</dbReference>
<evidence type="ECO:0000256" key="2">
    <source>
        <dbReference type="ARBA" id="ARBA00023015"/>
    </source>
</evidence>
<keyword evidence="5" id="KW-0804">Transcription</keyword>
<gene>
    <name evidence="8" type="ordered locus">Oter_0357</name>
</gene>
<dbReference type="Pfam" id="PF04542">
    <property type="entry name" value="Sigma70_r2"/>
    <property type="match status" value="1"/>
</dbReference>
<evidence type="ECO:0000256" key="1">
    <source>
        <dbReference type="ARBA" id="ARBA00010641"/>
    </source>
</evidence>